<organism evidence="2 3">
    <name type="scientific">Protopolystoma xenopodis</name>
    <dbReference type="NCBI Taxonomy" id="117903"/>
    <lineage>
        <taxon>Eukaryota</taxon>
        <taxon>Metazoa</taxon>
        <taxon>Spiralia</taxon>
        <taxon>Lophotrochozoa</taxon>
        <taxon>Platyhelminthes</taxon>
        <taxon>Monogenea</taxon>
        <taxon>Polyopisthocotylea</taxon>
        <taxon>Polystomatidea</taxon>
        <taxon>Polystomatidae</taxon>
        <taxon>Protopolystoma</taxon>
    </lineage>
</organism>
<feature type="non-terminal residue" evidence="2">
    <location>
        <position position="1"/>
    </location>
</feature>
<feature type="region of interest" description="Disordered" evidence="1">
    <location>
        <begin position="113"/>
        <end position="134"/>
    </location>
</feature>
<dbReference type="Proteomes" id="UP000784294">
    <property type="component" value="Unassembled WGS sequence"/>
</dbReference>
<evidence type="ECO:0000313" key="3">
    <source>
        <dbReference type="Proteomes" id="UP000784294"/>
    </source>
</evidence>
<name>A0A3S5BD31_9PLAT</name>
<dbReference type="OrthoDB" id="6064581at2759"/>
<feature type="compositionally biased region" description="Basic and acidic residues" evidence="1">
    <location>
        <begin position="31"/>
        <end position="62"/>
    </location>
</feature>
<evidence type="ECO:0000313" key="2">
    <source>
        <dbReference type="EMBL" id="VEL43414.1"/>
    </source>
</evidence>
<dbReference type="PANTHER" id="PTHR33066:SF2">
    <property type="entry name" value="FILAGGRIN-2-LIKE"/>
    <property type="match status" value="1"/>
</dbReference>
<accession>A0A3S5BD31</accession>
<feature type="compositionally biased region" description="Basic and acidic residues" evidence="1">
    <location>
        <begin position="124"/>
        <end position="134"/>
    </location>
</feature>
<reference evidence="2" key="1">
    <citation type="submission" date="2018-11" db="EMBL/GenBank/DDBJ databases">
        <authorList>
            <consortium name="Pathogen Informatics"/>
        </authorList>
    </citation>
    <scope>NUCLEOTIDE SEQUENCE</scope>
</reference>
<feature type="compositionally biased region" description="Polar residues" evidence="1">
    <location>
        <begin position="1"/>
        <end position="11"/>
    </location>
</feature>
<evidence type="ECO:0000256" key="1">
    <source>
        <dbReference type="SAM" id="MobiDB-lite"/>
    </source>
</evidence>
<dbReference type="EMBL" id="CAAALY010281162">
    <property type="protein sequence ID" value="VEL43414.1"/>
    <property type="molecule type" value="Genomic_DNA"/>
</dbReference>
<feature type="region of interest" description="Disordered" evidence="1">
    <location>
        <begin position="159"/>
        <end position="180"/>
    </location>
</feature>
<comment type="caution">
    <text evidence="2">The sequence shown here is derived from an EMBL/GenBank/DDBJ whole genome shotgun (WGS) entry which is preliminary data.</text>
</comment>
<dbReference type="AlphaFoldDB" id="A0A3S5BD31"/>
<proteinExistence type="predicted"/>
<keyword evidence="3" id="KW-1185">Reference proteome</keyword>
<feature type="region of interest" description="Disordered" evidence="1">
    <location>
        <begin position="1"/>
        <end position="78"/>
    </location>
</feature>
<protein>
    <submittedName>
        <fullName evidence="2">Uncharacterized protein</fullName>
    </submittedName>
</protein>
<gene>
    <name evidence="2" type="ORF">PXEA_LOCUS36854</name>
</gene>
<sequence length="389" mass="41614">NKEQISFSGGSAYNPVGREQLVCSDGGTPPRGKESGGRLPEPKQHLKPRMGIEQRGFSEHSGKLGSTRVRPPSLSPQCKSPEVLLEEILPDSSRIRCSTADMVLQTGVCISSIPSNTESSSKAHSGERRSDSDCTKLATQALVSPAPKVVNNSSLATTNEEGLAQPGPYSASEPSSPIPTGLEVERKRLATLGLPREVVDTLLKARKTLRVHASALSALSGSTWSADPTVQRFFKAVLKIRPPVTKSPPAWSLPLVLRSLSTTPFDPLESISTWLLTLKTLFLLAIASACRIGEKGQAAASSTISRWISLCISKAYEIQGKLAPEGLRAHSTRAVSTSWAALADVPTPHICEVASWASARTFVKHYRLDMSSSSNHSFATGAHLAFTTQ</sequence>
<dbReference type="PANTHER" id="PTHR33066">
    <property type="entry name" value="INTEGRASE_SAM-LIKE_N DOMAIN-CONTAINING PROTEIN"/>
    <property type="match status" value="1"/>
</dbReference>